<reference evidence="1 2" key="1">
    <citation type="submission" date="2017-06" db="EMBL/GenBank/DDBJ databases">
        <title>Description of Avrilella dinanensis gen. nov. sp. nov.</title>
        <authorList>
            <person name="Leyer C."/>
            <person name="Sassi M."/>
            <person name="Minet J."/>
            <person name="Kayal S."/>
            <person name="Cattoir V."/>
        </authorList>
    </citation>
    <scope>NUCLEOTIDE SEQUENCE [LARGE SCALE GENOMIC DNA]</scope>
    <source>
        <strain evidence="1 2">UR159</strain>
    </source>
</reference>
<dbReference type="OrthoDB" id="956723at2"/>
<dbReference type="RefSeq" id="WP_100677707.1">
    <property type="nucleotide sequence ID" value="NZ_NIPO01000001.1"/>
</dbReference>
<sequence length="159" mass="18970">MKYERLTKEQFEELHEEFANFLASQQIDKNEWEILKKEKPEVAEQELDIFSDLIWEGALQNANFIENFAKNHIFLFRFDEKNIDVIMIKSLNEEVDFMDKSGLEWLGQKMFTPEVEIRTGTKKFEKDRNYELFDLIKQGGILSQGELYAQIYDLLNSKK</sequence>
<dbReference type="Pfam" id="PF20105">
    <property type="entry name" value="DUF6495"/>
    <property type="match status" value="1"/>
</dbReference>
<dbReference type="Proteomes" id="UP000231960">
    <property type="component" value="Unassembled WGS sequence"/>
</dbReference>
<name>A0A2M9R5K9_9FLAO</name>
<accession>A0A2M9R5K9</accession>
<gene>
    <name evidence="1" type="ORF">CDL10_06120</name>
</gene>
<evidence type="ECO:0000313" key="2">
    <source>
        <dbReference type="Proteomes" id="UP000231960"/>
    </source>
</evidence>
<dbReference type="InterPro" id="IPR045470">
    <property type="entry name" value="DUF6495"/>
</dbReference>
<comment type="caution">
    <text evidence="1">The sequence shown here is derived from an EMBL/GenBank/DDBJ whole genome shotgun (WGS) entry which is preliminary data.</text>
</comment>
<evidence type="ECO:0000313" key="1">
    <source>
        <dbReference type="EMBL" id="PJR04144.1"/>
    </source>
</evidence>
<dbReference type="EMBL" id="NIPO01000001">
    <property type="protein sequence ID" value="PJR04144.1"/>
    <property type="molecule type" value="Genomic_DNA"/>
</dbReference>
<protein>
    <recommendedName>
        <fullName evidence="3">Histidyl-tRNA synthetase</fullName>
    </recommendedName>
</protein>
<organism evidence="1 2">
    <name type="scientific">Avrilella dinanensis</name>
    <dbReference type="NCBI Taxonomy" id="2008672"/>
    <lineage>
        <taxon>Bacteria</taxon>
        <taxon>Pseudomonadati</taxon>
        <taxon>Bacteroidota</taxon>
        <taxon>Flavobacteriia</taxon>
        <taxon>Flavobacteriales</taxon>
        <taxon>Flavobacteriaceae</taxon>
        <taxon>Avrilella</taxon>
    </lineage>
</organism>
<proteinExistence type="predicted"/>
<evidence type="ECO:0008006" key="3">
    <source>
        <dbReference type="Google" id="ProtNLM"/>
    </source>
</evidence>
<keyword evidence="2" id="KW-1185">Reference proteome</keyword>
<dbReference type="AlphaFoldDB" id="A0A2M9R5K9"/>